<evidence type="ECO:0000313" key="3">
    <source>
        <dbReference type="Proteomes" id="UP000297447"/>
    </source>
</evidence>
<protein>
    <recommendedName>
        <fullName evidence="4">Lipoprotein</fullName>
    </recommendedName>
</protein>
<sequence length="142" mass="15307">MKPRRVLALAGFATVCAVVLSGCSVDTLIWGNDGAQVIQTTENLIKDLASGGTSDLVCEDAEAAEADLSTAKDWEGRSAGEPERFFADYWDEQVPLDPQWNINIEGLPEGATPGDKHPGYVFYRETDDGLCVIDVAWSTLIG</sequence>
<evidence type="ECO:0000313" key="2">
    <source>
        <dbReference type="EMBL" id="TFD51009.1"/>
    </source>
</evidence>
<dbReference type="EMBL" id="SOHE01000038">
    <property type="protein sequence ID" value="TFD51009.1"/>
    <property type="molecule type" value="Genomic_DNA"/>
</dbReference>
<dbReference type="AlphaFoldDB" id="A0A4R9A2S8"/>
<proteinExistence type="predicted"/>
<evidence type="ECO:0000256" key="1">
    <source>
        <dbReference type="SAM" id="SignalP"/>
    </source>
</evidence>
<comment type="caution">
    <text evidence="2">The sequence shown here is derived from an EMBL/GenBank/DDBJ whole genome shotgun (WGS) entry which is preliminary data.</text>
</comment>
<dbReference type="RefSeq" id="WP_134519076.1">
    <property type="nucleotide sequence ID" value="NZ_SOHE01000038.1"/>
</dbReference>
<gene>
    <name evidence="2" type="ORF">E3T55_08130</name>
</gene>
<reference evidence="2 3" key="1">
    <citation type="submission" date="2019-03" db="EMBL/GenBank/DDBJ databases">
        <title>Genomics of glacier-inhabiting Cryobacterium strains.</title>
        <authorList>
            <person name="Liu Q."/>
            <person name="Xin Y.-H."/>
        </authorList>
    </citation>
    <scope>NUCLEOTIDE SEQUENCE [LARGE SCALE GENOMIC DNA]</scope>
    <source>
        <strain evidence="2 3">Hh14</strain>
    </source>
</reference>
<dbReference type="Proteomes" id="UP000297447">
    <property type="component" value="Unassembled WGS sequence"/>
</dbReference>
<feature type="chain" id="PRO_5038733225" description="Lipoprotein" evidence="1">
    <location>
        <begin position="22"/>
        <end position="142"/>
    </location>
</feature>
<keyword evidence="1" id="KW-0732">Signal</keyword>
<name>A0A4R9A2S8_9MICO</name>
<keyword evidence="3" id="KW-1185">Reference proteome</keyword>
<organism evidence="2 3">
    <name type="scientific">Cryobacterium frigoriphilum</name>
    <dbReference type="NCBI Taxonomy" id="1259150"/>
    <lineage>
        <taxon>Bacteria</taxon>
        <taxon>Bacillati</taxon>
        <taxon>Actinomycetota</taxon>
        <taxon>Actinomycetes</taxon>
        <taxon>Micrococcales</taxon>
        <taxon>Microbacteriaceae</taxon>
        <taxon>Cryobacterium</taxon>
    </lineage>
</organism>
<dbReference type="OrthoDB" id="4944303at2"/>
<evidence type="ECO:0008006" key="4">
    <source>
        <dbReference type="Google" id="ProtNLM"/>
    </source>
</evidence>
<dbReference type="PROSITE" id="PS51257">
    <property type="entry name" value="PROKAR_LIPOPROTEIN"/>
    <property type="match status" value="1"/>
</dbReference>
<feature type="signal peptide" evidence="1">
    <location>
        <begin position="1"/>
        <end position="21"/>
    </location>
</feature>
<accession>A0A4R9A2S8</accession>